<dbReference type="Proteomes" id="UP000815325">
    <property type="component" value="Unassembled WGS sequence"/>
</dbReference>
<accession>A0ABQ7H069</accession>
<reference evidence="4" key="1">
    <citation type="submission" date="2017-08" db="EMBL/GenBank/DDBJ databases">
        <authorList>
            <person name="Polle J.E."/>
            <person name="Barry K."/>
            <person name="Cushman J."/>
            <person name="Schmutz J."/>
            <person name="Tran D."/>
            <person name="Hathwaick L.T."/>
            <person name="Yim W.C."/>
            <person name="Jenkins J."/>
            <person name="Mckie-Krisberg Z.M."/>
            <person name="Prochnik S."/>
            <person name="Lindquist E."/>
            <person name="Dockter R.B."/>
            <person name="Adam C."/>
            <person name="Molina H."/>
            <person name="Bunkerborg J."/>
            <person name="Jin E."/>
            <person name="Buchheim M."/>
            <person name="Magnuson J."/>
        </authorList>
    </citation>
    <scope>NUCLEOTIDE SEQUENCE</scope>
    <source>
        <strain evidence="4">CCAP 19/18</strain>
    </source>
</reference>
<evidence type="ECO:0000256" key="1">
    <source>
        <dbReference type="ARBA" id="ARBA00008560"/>
    </source>
</evidence>
<proteinExistence type="inferred from homology"/>
<evidence type="ECO:0000313" key="5">
    <source>
        <dbReference type="Proteomes" id="UP000815325"/>
    </source>
</evidence>
<keyword evidence="2" id="KW-0689">Ribosomal protein</keyword>
<organism evidence="4 5">
    <name type="scientific">Dunaliella salina</name>
    <name type="common">Green alga</name>
    <name type="synonym">Protococcus salinus</name>
    <dbReference type="NCBI Taxonomy" id="3046"/>
    <lineage>
        <taxon>Eukaryota</taxon>
        <taxon>Viridiplantae</taxon>
        <taxon>Chlorophyta</taxon>
        <taxon>core chlorophytes</taxon>
        <taxon>Chlorophyceae</taxon>
        <taxon>CS clade</taxon>
        <taxon>Chlamydomonadales</taxon>
        <taxon>Dunaliellaceae</taxon>
        <taxon>Dunaliella</taxon>
    </lineage>
</organism>
<evidence type="ECO:0000256" key="3">
    <source>
        <dbReference type="ARBA" id="ARBA00023274"/>
    </source>
</evidence>
<protein>
    <recommendedName>
        <fullName evidence="6">Encoded protein</fullName>
    </recommendedName>
</protein>
<dbReference type="InterPro" id="IPR002677">
    <property type="entry name" value="Ribosomal_bL32"/>
</dbReference>
<dbReference type="SUPFAM" id="SSF57829">
    <property type="entry name" value="Zn-binding ribosomal proteins"/>
    <property type="match status" value="1"/>
</dbReference>
<evidence type="ECO:0000313" key="4">
    <source>
        <dbReference type="EMBL" id="KAF5840252.1"/>
    </source>
</evidence>
<evidence type="ECO:0008006" key="6">
    <source>
        <dbReference type="Google" id="ProtNLM"/>
    </source>
</evidence>
<name>A0ABQ7H069_DUNSA</name>
<sequence length="180" mass="19560">MQPCLVSRGKCISLQSVVQAGAATCLPASQQCHSSLGIQQHHSPAGSSLHLSSRQHLPAQLPLQEPNPAPSAQLPPLSTPFSLGYPGTWPPKSDEALLPGLPLAPSLECAVPKKKLSQHRQSHRRQWYHLQRIKEMQQCPHCKAVGGNNNLLNVLSSNCNGMCLEGRPQKAYTPEYKPPC</sequence>
<keyword evidence="5" id="KW-1185">Reference proteome</keyword>
<keyword evidence="3" id="KW-0687">Ribonucleoprotein</keyword>
<evidence type="ECO:0000256" key="2">
    <source>
        <dbReference type="ARBA" id="ARBA00022980"/>
    </source>
</evidence>
<dbReference type="Pfam" id="PF01783">
    <property type="entry name" value="Ribosomal_L32p"/>
    <property type="match status" value="1"/>
</dbReference>
<comment type="similarity">
    <text evidence="1">Belongs to the bacterial ribosomal protein bL32 family.</text>
</comment>
<comment type="caution">
    <text evidence="4">The sequence shown here is derived from an EMBL/GenBank/DDBJ whole genome shotgun (WGS) entry which is preliminary data.</text>
</comment>
<dbReference type="EMBL" id="MU069519">
    <property type="protein sequence ID" value="KAF5840252.1"/>
    <property type="molecule type" value="Genomic_DNA"/>
</dbReference>
<dbReference type="InterPro" id="IPR011332">
    <property type="entry name" value="Ribosomal_zn-bd"/>
</dbReference>
<gene>
    <name evidence="4" type="ORF">DUNSADRAFT_17355</name>
</gene>